<feature type="compositionally biased region" description="Low complexity" evidence="5">
    <location>
        <begin position="1"/>
        <end position="53"/>
    </location>
</feature>
<dbReference type="GO" id="GO:0005794">
    <property type="term" value="C:Golgi apparatus"/>
    <property type="evidence" value="ECO:0007669"/>
    <property type="project" value="TreeGrafter"/>
</dbReference>
<dbReference type="Proteomes" id="UP000007797">
    <property type="component" value="Unassembled WGS sequence"/>
</dbReference>
<dbReference type="EMBL" id="GL883024">
    <property type="protein sequence ID" value="EGG16206.1"/>
    <property type="molecule type" value="Genomic_DNA"/>
</dbReference>
<feature type="region of interest" description="Disordered" evidence="5">
    <location>
        <begin position="1"/>
        <end position="61"/>
    </location>
</feature>
<dbReference type="STRING" id="1054147.F4Q724"/>
<dbReference type="Pfam" id="PF09742">
    <property type="entry name" value="Dymeclin"/>
    <property type="match status" value="1"/>
</dbReference>
<feature type="compositionally biased region" description="Low complexity" evidence="5">
    <location>
        <begin position="891"/>
        <end position="904"/>
    </location>
</feature>
<feature type="compositionally biased region" description="Low complexity" evidence="5">
    <location>
        <begin position="162"/>
        <end position="188"/>
    </location>
</feature>
<dbReference type="GO" id="GO:0007030">
    <property type="term" value="P:Golgi organization"/>
    <property type="evidence" value="ECO:0007669"/>
    <property type="project" value="TreeGrafter"/>
</dbReference>
<evidence type="ECO:0000256" key="1">
    <source>
        <dbReference type="ARBA" id="ARBA00010603"/>
    </source>
</evidence>
<dbReference type="OMA" id="NFVKRPR"/>
<evidence type="ECO:0000313" key="6">
    <source>
        <dbReference type="EMBL" id="EGG16206.1"/>
    </source>
</evidence>
<feature type="compositionally biased region" description="Low complexity" evidence="5">
    <location>
        <begin position="249"/>
        <end position="260"/>
    </location>
</feature>
<dbReference type="OrthoDB" id="10253409at2759"/>
<dbReference type="InterPro" id="IPR019142">
    <property type="entry name" value="Dymeclin"/>
</dbReference>
<feature type="region of interest" description="Disordered" evidence="5">
    <location>
        <begin position="157"/>
        <end position="188"/>
    </location>
</feature>
<dbReference type="RefSeq" id="XP_004354590.1">
    <property type="nucleotide sequence ID" value="XM_004354538.1"/>
</dbReference>
<keyword evidence="7" id="KW-1185">Reference proteome</keyword>
<evidence type="ECO:0000256" key="5">
    <source>
        <dbReference type="SAM" id="MobiDB-lite"/>
    </source>
</evidence>
<keyword evidence="4" id="KW-0449">Lipoprotein</keyword>
<accession>F4Q724</accession>
<feature type="region of interest" description="Disordered" evidence="5">
    <location>
        <begin position="236"/>
        <end position="260"/>
    </location>
</feature>
<dbReference type="KEGG" id="dfa:DFA_09236"/>
<dbReference type="GeneID" id="14868156"/>
<proteinExistence type="inferred from homology"/>
<gene>
    <name evidence="6" type="ORF">DFA_09236</name>
</gene>
<evidence type="ECO:0000256" key="3">
    <source>
        <dbReference type="ARBA" id="ARBA00022707"/>
    </source>
</evidence>
<dbReference type="AlphaFoldDB" id="F4Q724"/>
<protein>
    <recommendedName>
        <fullName evidence="2">Dymeclin</fullName>
    </recommendedName>
</protein>
<reference evidence="7" key="1">
    <citation type="journal article" date="2011" name="Genome Res.">
        <title>Phylogeny-wide analysis of social amoeba genomes highlights ancient origins for complex intercellular communication.</title>
        <authorList>
            <person name="Heidel A.J."/>
            <person name="Lawal H.M."/>
            <person name="Felder M."/>
            <person name="Schilde C."/>
            <person name="Helps N.R."/>
            <person name="Tunggal B."/>
            <person name="Rivero F."/>
            <person name="John U."/>
            <person name="Schleicher M."/>
            <person name="Eichinger L."/>
            <person name="Platzer M."/>
            <person name="Noegel A.A."/>
            <person name="Schaap P."/>
            <person name="Gloeckner G."/>
        </authorList>
    </citation>
    <scope>NUCLEOTIDE SEQUENCE [LARGE SCALE GENOMIC DNA]</scope>
    <source>
        <strain evidence="7">SH3</strain>
    </source>
</reference>
<evidence type="ECO:0000256" key="2">
    <source>
        <dbReference type="ARBA" id="ARBA00015736"/>
    </source>
</evidence>
<sequence>MGIGSSLVSSDSQQQQQKQQQQSPTSIPHLPLSSPSPVSPLTANNNNNNNNNNATLPSPFTFSNRMNDELKLLISEQPLPQELDKFMERLLFSLDFSENTNHTYLAFLLQELSKKLAINNIKSQNFNRLIIHFISNLTSFGLQIQTLIDSKVSLVHPKQNGTPSSSTTPSMPNSPLKQSQQQQQNPNQLPLDHSIQVQLFSHRQYLINYTILLQSFSKYFIENCDRISIEQQFQSDHNVDDDNNHSHSHPTSTSSSSQSLSFQSIPSDLLFAIINFLSIESNDYTYDLHVVLLHFLLVLFSTEMFTPLPEMIDIPDYLSCSSGEVDNHHHSHNSQQQVLPSRAFNLFLNTVMDQVKNNQLPLPIVKKFINNLLNNVIYNKPRPISDGGLLHSIGNAASFLLLIPWNAYNYFFPTNLSNGSTLSDISLLTLLVLVQYYNPPENPFRSIIHTIRDKDFSDIDSIEEQKSNIYISMSKLYEHIIKSPSSDKNILLLYYLLQDNSYFYKYVQSRTDLDNLVLPMLQVLYTSLEEKPQQVNMILIIILILTQDSLFNGNVHSLIIHQILWYKERHLVDVSLGGLIMIVLIKLIMINLSKLRDPNLHTNSLAILANLSSNITHIHPYVSSRLVKLLEVLCKKFMKLKKMPLPNILESHGLFQQSSNPNNTSMISNISMSDISILDGIYHSPDQPVSDELQTHTDFIYIILQIINNTLTYRPSQNPQLIYSLLHQHDYLPGLTNDETLSEITTNILNILAFFSNDLNSPNTQEWTAEKILTFIEIKSKSISAPSSDQESSLRFKYEEEPTSFESITPYIWSIVYKFSGETWDKRANKLLFQSSNNNSESVDHQQQQFNLQQQNNNNSNNSSNILSPIKSNDLNNNSINLLSPIKSPLNNMNNIQDDNNNSRINEEEENEPSIIIEGLNDNDTSEESIQKSFQRVSIT</sequence>
<keyword evidence="3" id="KW-0519">Myristate</keyword>
<evidence type="ECO:0000256" key="4">
    <source>
        <dbReference type="ARBA" id="ARBA00023288"/>
    </source>
</evidence>
<organism evidence="6 7">
    <name type="scientific">Cavenderia fasciculata</name>
    <name type="common">Slime mold</name>
    <name type="synonym">Dictyostelium fasciculatum</name>
    <dbReference type="NCBI Taxonomy" id="261658"/>
    <lineage>
        <taxon>Eukaryota</taxon>
        <taxon>Amoebozoa</taxon>
        <taxon>Evosea</taxon>
        <taxon>Eumycetozoa</taxon>
        <taxon>Dictyostelia</taxon>
        <taxon>Acytosteliales</taxon>
        <taxon>Cavenderiaceae</taxon>
        <taxon>Cavenderia</taxon>
    </lineage>
</organism>
<evidence type="ECO:0000313" key="7">
    <source>
        <dbReference type="Proteomes" id="UP000007797"/>
    </source>
</evidence>
<feature type="region of interest" description="Disordered" evidence="5">
    <location>
        <begin position="886"/>
        <end position="911"/>
    </location>
</feature>
<name>F4Q724_CACFS</name>
<comment type="similarity">
    <text evidence="1">Belongs to the dymeclin family.</text>
</comment>
<dbReference type="PANTHER" id="PTHR12895">
    <property type="entry name" value="DYMECLIN"/>
    <property type="match status" value="1"/>
</dbReference>
<dbReference type="PANTHER" id="PTHR12895:SF9">
    <property type="entry name" value="DYMECLIN"/>
    <property type="match status" value="1"/>
</dbReference>